<evidence type="ECO:0000256" key="7">
    <source>
        <dbReference type="ARBA" id="ARBA00051538"/>
    </source>
</evidence>
<comment type="catalytic activity">
    <reaction evidence="7 15">
        <text>N-terminal L-lysyl-[protein] + L-leucyl-tRNA(Leu) = N-terminal L-leucyl-L-lysyl-[protein] + tRNA(Leu) + H(+)</text>
        <dbReference type="Rhea" id="RHEA:12340"/>
        <dbReference type="Rhea" id="RHEA-COMP:9613"/>
        <dbReference type="Rhea" id="RHEA-COMP:9622"/>
        <dbReference type="Rhea" id="RHEA-COMP:12670"/>
        <dbReference type="Rhea" id="RHEA-COMP:12671"/>
        <dbReference type="ChEBI" id="CHEBI:15378"/>
        <dbReference type="ChEBI" id="CHEBI:65249"/>
        <dbReference type="ChEBI" id="CHEBI:78442"/>
        <dbReference type="ChEBI" id="CHEBI:78494"/>
        <dbReference type="ChEBI" id="CHEBI:133043"/>
        <dbReference type="EC" id="2.3.2.6"/>
    </reaction>
</comment>
<dbReference type="FunFam" id="3.30.70.3550:FF:000001">
    <property type="entry name" value="Leucyl/phenylalanyl-tRNA--protein transferase"/>
    <property type="match status" value="1"/>
</dbReference>
<dbReference type="PANTHER" id="PTHR30098:SF2">
    <property type="entry name" value="LEUCYL_PHENYLALANYL-TRNA--PROTEIN TRANSFERASE"/>
    <property type="match status" value="1"/>
</dbReference>
<evidence type="ECO:0000256" key="1">
    <source>
        <dbReference type="ARBA" id="ARBA00004496"/>
    </source>
</evidence>
<dbReference type="InterPro" id="IPR004616">
    <property type="entry name" value="Leu/Phe-tRNA_Trfase"/>
</dbReference>
<evidence type="ECO:0000256" key="5">
    <source>
        <dbReference type="ARBA" id="ARBA00050607"/>
    </source>
</evidence>
<dbReference type="RefSeq" id="WP_192027800.1">
    <property type="nucleotide sequence ID" value="NZ_JACYTR010000002.1"/>
</dbReference>
<comment type="caution">
    <text evidence="16">The sequence shown here is derived from an EMBL/GenBank/DDBJ whole genome shotgun (WGS) entry which is preliminary data.</text>
</comment>
<evidence type="ECO:0000256" key="10">
    <source>
        <dbReference type="ARBA" id="ARBA00066767"/>
    </source>
</evidence>
<evidence type="ECO:0000256" key="6">
    <source>
        <dbReference type="ARBA" id="ARBA00050652"/>
    </source>
</evidence>
<evidence type="ECO:0000313" key="17">
    <source>
        <dbReference type="Proteomes" id="UP000613768"/>
    </source>
</evidence>
<keyword evidence="2 15" id="KW-0963">Cytoplasm</keyword>
<keyword evidence="3 15" id="KW-0808">Transferase</keyword>
<dbReference type="EMBL" id="JACYTR010000002">
    <property type="protein sequence ID" value="MBD8524457.1"/>
    <property type="molecule type" value="Genomic_DNA"/>
</dbReference>
<evidence type="ECO:0000256" key="13">
    <source>
        <dbReference type="ARBA" id="ARBA00077165"/>
    </source>
</evidence>
<keyword evidence="17" id="KW-1185">Reference proteome</keyword>
<dbReference type="EC" id="2.3.2.6" evidence="10 15"/>
<reference evidence="16 17" key="1">
    <citation type="submission" date="2020-09" db="EMBL/GenBank/DDBJ databases">
        <title>Pseudoxanthomonas sp. CAU 1598 isolated from sand of Yaerae Beach.</title>
        <authorList>
            <person name="Kim W."/>
        </authorList>
    </citation>
    <scope>NUCLEOTIDE SEQUENCE [LARGE SCALE GENOMIC DNA]</scope>
    <source>
        <strain evidence="16 17">CAU 1598</strain>
    </source>
</reference>
<dbReference type="Pfam" id="PF03588">
    <property type="entry name" value="Leu_Phe_trans"/>
    <property type="match status" value="1"/>
</dbReference>
<name>A0AAW3ZH64_9GAMM</name>
<dbReference type="NCBIfam" id="TIGR00667">
    <property type="entry name" value="aat"/>
    <property type="match status" value="1"/>
</dbReference>
<evidence type="ECO:0000256" key="15">
    <source>
        <dbReference type="HAMAP-Rule" id="MF_00688"/>
    </source>
</evidence>
<dbReference type="Proteomes" id="UP000613768">
    <property type="component" value="Unassembled WGS sequence"/>
</dbReference>
<evidence type="ECO:0000256" key="4">
    <source>
        <dbReference type="ARBA" id="ARBA00023315"/>
    </source>
</evidence>
<evidence type="ECO:0000256" key="9">
    <source>
        <dbReference type="ARBA" id="ARBA00061535"/>
    </source>
</evidence>
<evidence type="ECO:0000256" key="11">
    <source>
        <dbReference type="ARBA" id="ARBA00074372"/>
    </source>
</evidence>
<evidence type="ECO:0000256" key="8">
    <source>
        <dbReference type="ARBA" id="ARBA00054043"/>
    </source>
</evidence>
<comment type="similarity">
    <text evidence="9 15">Belongs to the L/F-transferase family.</text>
</comment>
<dbReference type="PANTHER" id="PTHR30098">
    <property type="entry name" value="LEUCYL/PHENYLALANYL-TRNA--PROTEIN TRANSFERASE"/>
    <property type="match status" value="1"/>
</dbReference>
<dbReference type="Gene3D" id="3.40.630.70">
    <property type="entry name" value="Leucyl/phenylalanyl-tRNA-protein transferase, C-terminal domain"/>
    <property type="match status" value="1"/>
</dbReference>
<gene>
    <name evidence="15" type="primary">aat</name>
    <name evidence="16" type="ORF">IFO71_01765</name>
</gene>
<organism evidence="16 17">
    <name type="scientific">Pseudomarimonas arenosa</name>
    <dbReference type="NCBI Taxonomy" id="2774145"/>
    <lineage>
        <taxon>Bacteria</taxon>
        <taxon>Pseudomonadati</taxon>
        <taxon>Pseudomonadota</taxon>
        <taxon>Gammaproteobacteria</taxon>
        <taxon>Lysobacterales</taxon>
        <taxon>Lysobacteraceae</taxon>
        <taxon>Pseudomarimonas</taxon>
    </lineage>
</organism>
<evidence type="ECO:0000313" key="16">
    <source>
        <dbReference type="EMBL" id="MBD8524457.1"/>
    </source>
</evidence>
<dbReference type="InterPro" id="IPR016181">
    <property type="entry name" value="Acyl_CoA_acyltransferase"/>
</dbReference>
<evidence type="ECO:0000256" key="3">
    <source>
        <dbReference type="ARBA" id="ARBA00022679"/>
    </source>
</evidence>
<dbReference type="HAMAP" id="MF_00688">
    <property type="entry name" value="Leu_Phe_trans"/>
    <property type="match status" value="1"/>
</dbReference>
<dbReference type="GO" id="GO:0008914">
    <property type="term" value="F:leucyl-tRNA--protein transferase activity"/>
    <property type="evidence" value="ECO:0007669"/>
    <property type="project" value="UniProtKB-UniRule"/>
</dbReference>
<dbReference type="GO" id="GO:0005737">
    <property type="term" value="C:cytoplasm"/>
    <property type="evidence" value="ECO:0007669"/>
    <property type="project" value="UniProtKB-SubCell"/>
</dbReference>
<dbReference type="InterPro" id="IPR042221">
    <property type="entry name" value="Leu/Phe-tRNA_Trfase_N"/>
</dbReference>
<evidence type="ECO:0000256" key="2">
    <source>
        <dbReference type="ARBA" id="ARBA00022490"/>
    </source>
</evidence>
<evidence type="ECO:0000256" key="14">
    <source>
        <dbReference type="ARBA" id="ARBA00083640"/>
    </source>
</evidence>
<dbReference type="GO" id="GO:0030163">
    <property type="term" value="P:protein catabolic process"/>
    <property type="evidence" value="ECO:0007669"/>
    <property type="project" value="UniProtKB-UniRule"/>
</dbReference>
<accession>A0AAW3ZH64</accession>
<dbReference type="SUPFAM" id="SSF55729">
    <property type="entry name" value="Acyl-CoA N-acyltransferases (Nat)"/>
    <property type="match status" value="1"/>
</dbReference>
<protein>
    <recommendedName>
        <fullName evidence="11 15">Leucyl/phenylalanyl-tRNA--protein transferase</fullName>
        <ecNumber evidence="10 15">2.3.2.6</ecNumber>
    </recommendedName>
    <alternativeName>
        <fullName evidence="12 15">L/F-transferase</fullName>
    </alternativeName>
    <alternativeName>
        <fullName evidence="13 15">Leucyltransferase</fullName>
    </alternativeName>
    <alternativeName>
        <fullName evidence="14 15">Phenyalanyltransferase</fullName>
    </alternativeName>
</protein>
<comment type="subcellular location">
    <subcellularLocation>
        <location evidence="1 15">Cytoplasm</location>
    </subcellularLocation>
</comment>
<proteinExistence type="inferred from homology"/>
<evidence type="ECO:0000256" key="12">
    <source>
        <dbReference type="ARBA" id="ARBA00077136"/>
    </source>
</evidence>
<keyword evidence="4 15" id="KW-0012">Acyltransferase</keyword>
<comment type="catalytic activity">
    <reaction evidence="5 15">
        <text>L-phenylalanyl-tRNA(Phe) + an N-terminal L-alpha-aminoacyl-[protein] = an N-terminal L-phenylalanyl-L-alpha-aminoacyl-[protein] + tRNA(Phe)</text>
        <dbReference type="Rhea" id="RHEA:43632"/>
        <dbReference type="Rhea" id="RHEA-COMP:9668"/>
        <dbReference type="Rhea" id="RHEA-COMP:9699"/>
        <dbReference type="Rhea" id="RHEA-COMP:10636"/>
        <dbReference type="Rhea" id="RHEA-COMP:10637"/>
        <dbReference type="ChEBI" id="CHEBI:78442"/>
        <dbReference type="ChEBI" id="CHEBI:78531"/>
        <dbReference type="ChEBI" id="CHEBI:78597"/>
        <dbReference type="ChEBI" id="CHEBI:83561"/>
        <dbReference type="EC" id="2.3.2.6"/>
    </reaction>
</comment>
<dbReference type="AlphaFoldDB" id="A0AAW3ZH64"/>
<sequence>MIRLPQLGRDPNSPFPPIEMALDEPEGLLAFGGDLSPQRLINAYAQGIFPWYSEGQPLLWWSPDPRMLLNVAELKISRSLRRHLRQSEWLISINRDFEQVIDHCAELPRRGQNGTWITGDMQQAYCRLHDCGVAHSLEVWQGEQLVGGIYGIALGQFFFGESMFSRASNGSKTALTALCRAMRLKGMCWLDGQVESDHLTSLGFFPRPRADFVLALSHNPPTLVEFGPLDHAALQPAALAIWIPADSGDPAFPSPSLTR</sequence>
<comment type="catalytic activity">
    <reaction evidence="6 15">
        <text>N-terminal L-arginyl-[protein] + L-leucyl-tRNA(Leu) = N-terminal L-leucyl-L-arginyl-[protein] + tRNA(Leu) + H(+)</text>
        <dbReference type="Rhea" id="RHEA:50416"/>
        <dbReference type="Rhea" id="RHEA-COMP:9613"/>
        <dbReference type="Rhea" id="RHEA-COMP:9622"/>
        <dbReference type="Rhea" id="RHEA-COMP:12672"/>
        <dbReference type="Rhea" id="RHEA-COMP:12673"/>
        <dbReference type="ChEBI" id="CHEBI:15378"/>
        <dbReference type="ChEBI" id="CHEBI:64719"/>
        <dbReference type="ChEBI" id="CHEBI:78442"/>
        <dbReference type="ChEBI" id="CHEBI:78494"/>
        <dbReference type="ChEBI" id="CHEBI:133044"/>
        <dbReference type="EC" id="2.3.2.6"/>
    </reaction>
</comment>
<dbReference type="Gene3D" id="3.30.70.3550">
    <property type="entry name" value="Leucyl/phenylalanyl-tRNA-protein transferase, N-terminal domain"/>
    <property type="match status" value="1"/>
</dbReference>
<dbReference type="InterPro" id="IPR042203">
    <property type="entry name" value="Leu/Phe-tRNA_Trfase_C"/>
</dbReference>
<comment type="function">
    <text evidence="8 15">Functions in the N-end rule pathway of protein degradation where it conjugates Leu, Phe and, less efficiently, Met from aminoacyl-tRNAs to the N-termini of proteins containing an N-terminal arginine or lysine.</text>
</comment>